<feature type="transmembrane region" description="Helical" evidence="2">
    <location>
        <begin position="93"/>
        <end position="113"/>
    </location>
</feature>
<keyword evidence="4" id="KW-1185">Reference proteome</keyword>
<accession>A0A940WP34</accession>
<comment type="caution">
    <text evidence="3">The sequence shown here is derived from an EMBL/GenBank/DDBJ whole genome shotgun (WGS) entry which is preliminary data.</text>
</comment>
<proteinExistence type="predicted"/>
<evidence type="ECO:0000256" key="2">
    <source>
        <dbReference type="SAM" id="Phobius"/>
    </source>
</evidence>
<gene>
    <name evidence="3" type="ORF">JOL79_26815</name>
</gene>
<dbReference type="InterPro" id="IPR021235">
    <property type="entry name" value="DUF2637"/>
</dbReference>
<dbReference type="Proteomes" id="UP000674234">
    <property type="component" value="Unassembled WGS sequence"/>
</dbReference>
<feature type="compositionally biased region" description="Acidic residues" evidence="1">
    <location>
        <begin position="137"/>
        <end position="152"/>
    </location>
</feature>
<keyword evidence="2" id="KW-0812">Transmembrane</keyword>
<feature type="region of interest" description="Disordered" evidence="1">
    <location>
        <begin position="123"/>
        <end position="165"/>
    </location>
</feature>
<feature type="transmembrane region" description="Helical" evidence="2">
    <location>
        <begin position="69"/>
        <end position="87"/>
    </location>
</feature>
<dbReference type="AlphaFoldDB" id="A0A940WP34"/>
<keyword evidence="2" id="KW-0472">Membrane</keyword>
<evidence type="ECO:0000256" key="1">
    <source>
        <dbReference type="SAM" id="MobiDB-lite"/>
    </source>
</evidence>
<protein>
    <submittedName>
        <fullName evidence="3">DUF2637 domain-containing protein</fullName>
    </submittedName>
</protein>
<name>A0A940WP34_9ACTN</name>
<dbReference type="Pfam" id="PF10935">
    <property type="entry name" value="DUF2637"/>
    <property type="match status" value="1"/>
</dbReference>
<keyword evidence="2" id="KW-1133">Transmembrane helix</keyword>
<evidence type="ECO:0000313" key="3">
    <source>
        <dbReference type="EMBL" id="MBP2707402.1"/>
    </source>
</evidence>
<dbReference type="EMBL" id="JAFCNB010000019">
    <property type="protein sequence ID" value="MBP2707402.1"/>
    <property type="molecule type" value="Genomic_DNA"/>
</dbReference>
<sequence length="231" mass="24601">MRRTTIAGVALLALIAAVVSFRHMHELCLRHGEDRLAAVLIPLAVDGLIVVASMSILLANRYGSRGGVLAWNLLAMGSLASLGANIAVAEPSLIGRIIAAWPSLALIGSYELLMSQIRRCTGAQPEAPDLSAPEPATDADADPVEQQDEQQENAELSTEPHGNGRTLQRAAWRWAQRNRQEDGDLPSGVAIARAFARSPRWGRLVKKAGLAGELTDAPTRALLRPGVTGRG</sequence>
<organism evidence="3 4">
    <name type="scientific">Microbispora oryzae</name>
    <dbReference type="NCBI Taxonomy" id="2806554"/>
    <lineage>
        <taxon>Bacteria</taxon>
        <taxon>Bacillati</taxon>
        <taxon>Actinomycetota</taxon>
        <taxon>Actinomycetes</taxon>
        <taxon>Streptosporangiales</taxon>
        <taxon>Streptosporangiaceae</taxon>
        <taxon>Microbispora</taxon>
    </lineage>
</organism>
<evidence type="ECO:0000313" key="4">
    <source>
        <dbReference type="Proteomes" id="UP000674234"/>
    </source>
</evidence>
<feature type="transmembrane region" description="Helical" evidence="2">
    <location>
        <begin position="36"/>
        <end position="57"/>
    </location>
</feature>
<reference evidence="3" key="1">
    <citation type="submission" date="2021-02" db="EMBL/GenBank/DDBJ databases">
        <title>Draft genome sequence of Microbispora sp. RL4-1S isolated from rice leaves in Thailand.</title>
        <authorList>
            <person name="Muangham S."/>
            <person name="Duangmal K."/>
        </authorList>
    </citation>
    <scope>NUCLEOTIDE SEQUENCE</scope>
    <source>
        <strain evidence="3">RL4-1S</strain>
    </source>
</reference>